<reference evidence="1 2" key="1">
    <citation type="submission" date="2016-11" db="EMBL/GenBank/DDBJ databases">
        <authorList>
            <person name="Jaros S."/>
            <person name="Januszkiewicz K."/>
            <person name="Wedrychowicz H."/>
        </authorList>
    </citation>
    <scope>NUCLEOTIDE SEQUENCE [LARGE SCALE GENOMIC DNA]</scope>
    <source>
        <strain evidence="1 2">DSM 17918</strain>
    </source>
</reference>
<protein>
    <recommendedName>
        <fullName evidence="3">Antitoxin SocA-like Panacea domain-containing protein</fullName>
    </recommendedName>
</protein>
<name>A0A1M5CDA5_9THEO</name>
<dbReference type="Proteomes" id="UP000184088">
    <property type="component" value="Unassembled WGS sequence"/>
</dbReference>
<dbReference type="AlphaFoldDB" id="A0A1M5CDA5"/>
<keyword evidence="2" id="KW-1185">Reference proteome</keyword>
<dbReference type="EMBL" id="FQVH01000027">
    <property type="protein sequence ID" value="SHF52754.1"/>
    <property type="molecule type" value="Genomic_DNA"/>
</dbReference>
<evidence type="ECO:0008006" key="3">
    <source>
        <dbReference type="Google" id="ProtNLM"/>
    </source>
</evidence>
<evidence type="ECO:0000313" key="1">
    <source>
        <dbReference type="EMBL" id="SHF52754.1"/>
    </source>
</evidence>
<sequence>MHIIKEMNKSGYILGKTALVKLVYLLQERYNVPMGYDFSLYTYGPFAKEILDDLDYLSFLDAAKVMWNNGGYNILPGKELVMEDISEKAKSFIDKYGATISNTVKEFRKLHAKSLELITTIHYVVNDYKENNIKFTKEDISKLIHEIKPYFSQQDILNKINELETEKLITLD</sequence>
<dbReference type="STRING" id="1121256.SAMN02746089_02101"/>
<evidence type="ECO:0000313" key="2">
    <source>
        <dbReference type="Proteomes" id="UP000184088"/>
    </source>
</evidence>
<organism evidence="1 2">
    <name type="scientific">Caldanaerobius fijiensis DSM 17918</name>
    <dbReference type="NCBI Taxonomy" id="1121256"/>
    <lineage>
        <taxon>Bacteria</taxon>
        <taxon>Bacillati</taxon>
        <taxon>Bacillota</taxon>
        <taxon>Clostridia</taxon>
        <taxon>Thermoanaerobacterales</taxon>
        <taxon>Thermoanaerobacteraceae</taxon>
        <taxon>Caldanaerobius</taxon>
    </lineage>
</organism>
<gene>
    <name evidence="1" type="ORF">SAMN02746089_02101</name>
</gene>
<proteinExistence type="predicted"/>
<accession>A0A1M5CDA5</accession>